<dbReference type="EMBL" id="MLAK01000001">
    <property type="protein sequence ID" value="OHT17679.1"/>
    <property type="molecule type" value="Genomic_DNA"/>
</dbReference>
<feature type="domain" description="Protein kinase" evidence="11">
    <location>
        <begin position="40"/>
        <end position="295"/>
    </location>
</feature>
<evidence type="ECO:0000256" key="1">
    <source>
        <dbReference type="ARBA" id="ARBA00022679"/>
    </source>
</evidence>
<feature type="region of interest" description="Disordered" evidence="10">
    <location>
        <begin position="321"/>
        <end position="341"/>
    </location>
</feature>
<keyword evidence="4" id="KW-0067">ATP-binding</keyword>
<dbReference type="Gene3D" id="1.10.510.10">
    <property type="entry name" value="Transferase(Phosphotransferase) domain 1"/>
    <property type="match status" value="1"/>
</dbReference>
<evidence type="ECO:0000256" key="5">
    <source>
        <dbReference type="ARBA" id="ARBA00038035"/>
    </source>
</evidence>
<evidence type="ECO:0000256" key="4">
    <source>
        <dbReference type="ARBA" id="ARBA00022840"/>
    </source>
</evidence>
<dbReference type="PROSITE" id="PS50011">
    <property type="entry name" value="PROTEIN_KINASE_DOM"/>
    <property type="match status" value="1"/>
</dbReference>
<keyword evidence="2" id="KW-0547">Nucleotide-binding</keyword>
<evidence type="ECO:0000256" key="9">
    <source>
        <dbReference type="ARBA" id="ARBA00051693"/>
    </source>
</evidence>
<dbReference type="GO" id="GO:0004708">
    <property type="term" value="F:MAP kinase kinase activity"/>
    <property type="evidence" value="ECO:0007669"/>
    <property type="project" value="UniProtKB-EC"/>
</dbReference>
<dbReference type="InterPro" id="IPR011009">
    <property type="entry name" value="Kinase-like_dom_sf"/>
</dbReference>
<feature type="compositionally biased region" description="Polar residues" evidence="10">
    <location>
        <begin position="323"/>
        <end position="332"/>
    </location>
</feature>
<dbReference type="InterPro" id="IPR000719">
    <property type="entry name" value="Prot_kinase_dom"/>
</dbReference>
<evidence type="ECO:0000256" key="10">
    <source>
        <dbReference type="SAM" id="MobiDB-lite"/>
    </source>
</evidence>
<comment type="similarity">
    <text evidence="5">Belongs to the protein kinase superfamily. STE Ser/Thr protein kinase family. MAP kinase kinase subfamily.</text>
</comment>
<dbReference type="SUPFAM" id="SSF56112">
    <property type="entry name" value="Protein kinase-like (PK-like)"/>
    <property type="match status" value="1"/>
</dbReference>
<evidence type="ECO:0000313" key="12">
    <source>
        <dbReference type="EMBL" id="OHT17679.1"/>
    </source>
</evidence>
<evidence type="ECO:0000256" key="6">
    <source>
        <dbReference type="ARBA" id="ARBA00038999"/>
    </source>
</evidence>
<dbReference type="Proteomes" id="UP000179807">
    <property type="component" value="Unassembled WGS sequence"/>
</dbReference>
<keyword evidence="1" id="KW-0808">Transferase</keyword>
<evidence type="ECO:0000256" key="2">
    <source>
        <dbReference type="ARBA" id="ARBA00022741"/>
    </source>
</evidence>
<comment type="catalytic activity">
    <reaction evidence="7">
        <text>L-seryl-[protein] + ATP = O-phospho-L-seryl-[protein] + ADP + H(+)</text>
        <dbReference type="Rhea" id="RHEA:17989"/>
        <dbReference type="Rhea" id="RHEA-COMP:9863"/>
        <dbReference type="Rhea" id="RHEA-COMP:11604"/>
        <dbReference type="ChEBI" id="CHEBI:15378"/>
        <dbReference type="ChEBI" id="CHEBI:29999"/>
        <dbReference type="ChEBI" id="CHEBI:30616"/>
        <dbReference type="ChEBI" id="CHEBI:83421"/>
        <dbReference type="ChEBI" id="CHEBI:456216"/>
        <dbReference type="EC" id="2.7.12.2"/>
    </reaction>
</comment>
<dbReference type="OrthoDB" id="10252354at2759"/>
<dbReference type="SMART" id="SM00220">
    <property type="entry name" value="S_TKc"/>
    <property type="match status" value="1"/>
</dbReference>
<feature type="region of interest" description="Disordered" evidence="10">
    <location>
        <begin position="1"/>
        <end position="30"/>
    </location>
</feature>
<dbReference type="PROSITE" id="PS00108">
    <property type="entry name" value="PROTEIN_KINASE_ST"/>
    <property type="match status" value="1"/>
</dbReference>
<reference evidence="12" key="1">
    <citation type="submission" date="2016-10" db="EMBL/GenBank/DDBJ databases">
        <authorList>
            <person name="Benchimol M."/>
            <person name="Almeida L.G."/>
            <person name="Vasconcelos A.T."/>
            <person name="Perreira-Neves A."/>
            <person name="Rosa I.A."/>
            <person name="Tasca T."/>
            <person name="Bogo M.R."/>
            <person name="de Souza W."/>
        </authorList>
    </citation>
    <scope>NUCLEOTIDE SEQUENCE [LARGE SCALE GENOMIC DNA]</scope>
    <source>
        <strain evidence="12">K</strain>
    </source>
</reference>
<dbReference type="GO" id="GO:0005524">
    <property type="term" value="F:ATP binding"/>
    <property type="evidence" value="ECO:0007669"/>
    <property type="project" value="UniProtKB-KW"/>
</dbReference>
<comment type="catalytic activity">
    <reaction evidence="9">
        <text>L-tyrosyl-[protein] + ATP = O-phospho-L-tyrosyl-[protein] + ADP + H(+)</text>
        <dbReference type="Rhea" id="RHEA:10596"/>
        <dbReference type="Rhea" id="RHEA-COMP:10136"/>
        <dbReference type="Rhea" id="RHEA-COMP:20101"/>
        <dbReference type="ChEBI" id="CHEBI:15378"/>
        <dbReference type="ChEBI" id="CHEBI:30616"/>
        <dbReference type="ChEBI" id="CHEBI:46858"/>
        <dbReference type="ChEBI" id="CHEBI:61978"/>
        <dbReference type="ChEBI" id="CHEBI:456216"/>
        <dbReference type="EC" id="2.7.12.2"/>
    </reaction>
</comment>
<dbReference type="Pfam" id="PF00069">
    <property type="entry name" value="Pkinase"/>
    <property type="match status" value="1"/>
</dbReference>
<evidence type="ECO:0000259" key="11">
    <source>
        <dbReference type="PROSITE" id="PS50011"/>
    </source>
</evidence>
<evidence type="ECO:0000256" key="3">
    <source>
        <dbReference type="ARBA" id="ARBA00022777"/>
    </source>
</evidence>
<comment type="caution">
    <text evidence="12">The sequence shown here is derived from an EMBL/GenBank/DDBJ whole genome shotgun (WGS) entry which is preliminary data.</text>
</comment>
<evidence type="ECO:0000256" key="8">
    <source>
        <dbReference type="ARBA" id="ARBA00049299"/>
    </source>
</evidence>
<protein>
    <recommendedName>
        <fullName evidence="6">mitogen-activated protein kinase kinase</fullName>
        <ecNumber evidence="6">2.7.12.2</ecNumber>
    </recommendedName>
</protein>
<gene>
    <name evidence="12" type="primary">MKK2</name>
    <name evidence="12" type="ORF">TRFO_00981</name>
</gene>
<feature type="compositionally biased region" description="Polar residues" evidence="10">
    <location>
        <begin position="13"/>
        <end position="23"/>
    </location>
</feature>
<name>A0A1J4L2D7_9EUKA</name>
<dbReference type="RefSeq" id="XP_068370815.1">
    <property type="nucleotide sequence ID" value="XM_068489834.1"/>
</dbReference>
<keyword evidence="3 12" id="KW-0418">Kinase</keyword>
<evidence type="ECO:0000313" key="13">
    <source>
        <dbReference type="Proteomes" id="UP000179807"/>
    </source>
</evidence>
<organism evidence="12 13">
    <name type="scientific">Tritrichomonas foetus</name>
    <dbReference type="NCBI Taxonomy" id="1144522"/>
    <lineage>
        <taxon>Eukaryota</taxon>
        <taxon>Metamonada</taxon>
        <taxon>Parabasalia</taxon>
        <taxon>Tritrichomonadida</taxon>
        <taxon>Tritrichomonadidae</taxon>
        <taxon>Tritrichomonas</taxon>
    </lineage>
</organism>
<dbReference type="EC" id="2.7.12.2" evidence="6"/>
<comment type="catalytic activity">
    <reaction evidence="8">
        <text>L-threonyl-[protein] + ATP = O-phospho-L-threonyl-[protein] + ADP + H(+)</text>
        <dbReference type="Rhea" id="RHEA:46608"/>
        <dbReference type="Rhea" id="RHEA-COMP:11060"/>
        <dbReference type="Rhea" id="RHEA-COMP:11605"/>
        <dbReference type="ChEBI" id="CHEBI:15378"/>
        <dbReference type="ChEBI" id="CHEBI:30013"/>
        <dbReference type="ChEBI" id="CHEBI:30616"/>
        <dbReference type="ChEBI" id="CHEBI:61977"/>
        <dbReference type="ChEBI" id="CHEBI:456216"/>
        <dbReference type="EC" id="2.7.12.2"/>
    </reaction>
</comment>
<dbReference type="PIRSF" id="PIRSF000654">
    <property type="entry name" value="Integrin-linked_kinase"/>
    <property type="match status" value="1"/>
</dbReference>
<evidence type="ECO:0000256" key="7">
    <source>
        <dbReference type="ARBA" id="ARBA00049014"/>
    </source>
</evidence>
<dbReference type="AlphaFoldDB" id="A0A1J4L2D7"/>
<dbReference type="VEuPathDB" id="TrichDB:TRFO_00981"/>
<accession>A0A1J4L2D7</accession>
<dbReference type="PANTHER" id="PTHR48013:SF9">
    <property type="entry name" value="DUAL SPECIFICITY MITOGEN-ACTIVATED PROTEIN KINASE KINASE 5"/>
    <property type="match status" value="1"/>
</dbReference>
<keyword evidence="13" id="KW-1185">Reference proteome</keyword>
<sequence>MSLKARRKISLEPVNTKSDQTVHTPPPTLPNYTNSSLDDYELKECLGSGSQSTVFRVVKKDTGESFALKKIRWLESSEDLQKVVTDIHCLNILRHPNIVRIYTAFYVDERIQILMSYNDGLCLADYLRLTPTIPEPALGRLVWCALQGLSYLRRNHFLHRDLKPSNILLSKKGEVKIADFGMARHLQASMEQAQSYIGTISYMAPERINNNSYSFKSDIWSLGMIAYQCAIGKFPYPGDTDTLNLWELKEYLQNDIQVKLPSNYSELCEDFITSCLKVKEGTRASVEDLVKHPWALAFKDESANGPLEEWVMLNTRKRESEAKSLNSMSSLSAAGIRAGPR</sequence>
<dbReference type="InterPro" id="IPR008271">
    <property type="entry name" value="Ser/Thr_kinase_AS"/>
</dbReference>
<dbReference type="PANTHER" id="PTHR48013">
    <property type="entry name" value="DUAL SPECIFICITY MITOGEN-ACTIVATED PROTEIN KINASE KINASE 5-RELATED"/>
    <property type="match status" value="1"/>
</dbReference>
<proteinExistence type="inferred from homology"/>
<dbReference type="GeneID" id="94824538"/>